<dbReference type="InterPro" id="IPR045584">
    <property type="entry name" value="Pilin-like"/>
</dbReference>
<dbReference type="RefSeq" id="WP_106847312.1">
    <property type="nucleotide sequence ID" value="NZ_CP027792.1"/>
</dbReference>
<dbReference type="EMBL" id="CP027792">
    <property type="protein sequence ID" value="AVP58764.1"/>
    <property type="molecule type" value="Genomic_DNA"/>
</dbReference>
<evidence type="ECO:0000256" key="3">
    <source>
        <dbReference type="ARBA" id="ARBA00020042"/>
    </source>
</evidence>
<dbReference type="SUPFAM" id="SSF54523">
    <property type="entry name" value="Pili subunits"/>
    <property type="match status" value="1"/>
</dbReference>
<evidence type="ECO:0000256" key="4">
    <source>
        <dbReference type="ARBA" id="ARBA00022475"/>
    </source>
</evidence>
<name>A0A2P1NNY1_9BURK</name>
<dbReference type="Pfam" id="PF08334">
    <property type="entry name" value="T2SSG"/>
    <property type="match status" value="1"/>
</dbReference>
<comment type="subcellular location">
    <subcellularLocation>
        <location evidence="1">Cell inner membrane</location>
        <topology evidence="1">Single-pass membrane protein</topology>
    </subcellularLocation>
</comment>
<sequence>MPHLIRRPRALPLPALPRRLARSARRRLAAGFTLIELMVVLVIIGVLAALIVPNVLDRADDARSTAARTDITNIMQALKLYRLDNQRYPTAEQGLQALIARPSAGPAPNNWRPYLEKLPNDPWGRPYQYLNPGIKGEVDVMSFGADGQSGGEGKDADIGSWQ</sequence>
<organism evidence="13 14">
    <name type="scientific">Pulveribacter suum</name>
    <dbReference type="NCBI Taxonomy" id="2116657"/>
    <lineage>
        <taxon>Bacteria</taxon>
        <taxon>Pseudomonadati</taxon>
        <taxon>Pseudomonadota</taxon>
        <taxon>Betaproteobacteria</taxon>
        <taxon>Burkholderiales</taxon>
        <taxon>Comamonadaceae</taxon>
        <taxon>Pulveribacter</taxon>
    </lineage>
</organism>
<evidence type="ECO:0000259" key="12">
    <source>
        <dbReference type="Pfam" id="PF08334"/>
    </source>
</evidence>
<dbReference type="GO" id="GO:0015627">
    <property type="term" value="C:type II protein secretion system complex"/>
    <property type="evidence" value="ECO:0007669"/>
    <property type="project" value="InterPro"/>
</dbReference>
<dbReference type="PANTHER" id="PTHR30093:SF44">
    <property type="entry name" value="TYPE II SECRETION SYSTEM CORE PROTEIN G"/>
    <property type="match status" value="1"/>
</dbReference>
<keyword evidence="9 11" id="KW-0472">Membrane</keyword>
<dbReference type="OrthoDB" id="9795612at2"/>
<dbReference type="KEGG" id="melm:C7H73_14520"/>
<evidence type="ECO:0000256" key="1">
    <source>
        <dbReference type="ARBA" id="ARBA00004377"/>
    </source>
</evidence>
<proteinExistence type="inferred from homology"/>
<dbReference type="InterPro" id="IPR000983">
    <property type="entry name" value="Bac_GSPG_pilin"/>
</dbReference>
<dbReference type="Gene3D" id="3.30.700.10">
    <property type="entry name" value="Glycoprotein, Type 4 Pilin"/>
    <property type="match status" value="1"/>
</dbReference>
<evidence type="ECO:0000256" key="11">
    <source>
        <dbReference type="SAM" id="Phobius"/>
    </source>
</evidence>
<evidence type="ECO:0000256" key="8">
    <source>
        <dbReference type="ARBA" id="ARBA00022989"/>
    </source>
</evidence>
<protein>
    <recommendedName>
        <fullName evidence="3">Type II secretion system core protein G</fullName>
    </recommendedName>
</protein>
<evidence type="ECO:0000256" key="2">
    <source>
        <dbReference type="ARBA" id="ARBA00009984"/>
    </source>
</evidence>
<dbReference type="InterPro" id="IPR010054">
    <property type="entry name" value="Type2_sec_GspG"/>
</dbReference>
<dbReference type="InterPro" id="IPR012902">
    <property type="entry name" value="N_methyl_site"/>
</dbReference>
<keyword evidence="6" id="KW-0997">Cell inner membrane</keyword>
<gene>
    <name evidence="13" type="primary">gspG</name>
    <name evidence="13" type="ORF">C7H73_14520</name>
</gene>
<keyword evidence="8 11" id="KW-1133">Transmembrane helix</keyword>
<dbReference type="GO" id="GO:0005886">
    <property type="term" value="C:plasma membrane"/>
    <property type="evidence" value="ECO:0007669"/>
    <property type="project" value="UniProtKB-SubCell"/>
</dbReference>
<dbReference type="AlphaFoldDB" id="A0A2P1NNY1"/>
<dbReference type="GO" id="GO:0015628">
    <property type="term" value="P:protein secretion by the type II secretion system"/>
    <property type="evidence" value="ECO:0007669"/>
    <property type="project" value="InterPro"/>
</dbReference>
<reference evidence="14" key="1">
    <citation type="submission" date="2018-03" db="EMBL/GenBank/DDBJ databases">
        <title>Genome sequencing of Melaminivora sp. strain SC2-7.</title>
        <authorList>
            <person name="Kim S.-J."/>
            <person name="Heo J."/>
            <person name="Ahn J.-H."/>
            <person name="Kwon S.-W."/>
        </authorList>
    </citation>
    <scope>NUCLEOTIDE SEQUENCE [LARGE SCALE GENOMIC DNA]</scope>
    <source>
        <strain evidence="14">SC2-7</strain>
    </source>
</reference>
<feature type="domain" description="Type II secretion system protein GspG C-terminal" evidence="12">
    <location>
        <begin position="54"/>
        <end position="161"/>
    </location>
</feature>
<keyword evidence="14" id="KW-1185">Reference proteome</keyword>
<feature type="transmembrane region" description="Helical" evidence="11">
    <location>
        <begin position="28"/>
        <end position="52"/>
    </location>
</feature>
<dbReference type="PANTHER" id="PTHR30093">
    <property type="entry name" value="GENERAL SECRETION PATHWAY PROTEIN G"/>
    <property type="match status" value="1"/>
</dbReference>
<dbReference type="Pfam" id="PF07963">
    <property type="entry name" value="N_methyl"/>
    <property type="match status" value="1"/>
</dbReference>
<evidence type="ECO:0000256" key="10">
    <source>
        <dbReference type="SAM" id="MobiDB-lite"/>
    </source>
</evidence>
<evidence type="ECO:0000256" key="6">
    <source>
        <dbReference type="ARBA" id="ARBA00022519"/>
    </source>
</evidence>
<keyword evidence="4" id="KW-1003">Cell membrane</keyword>
<feature type="compositionally biased region" description="Basic and acidic residues" evidence="10">
    <location>
        <begin position="152"/>
        <end position="162"/>
    </location>
</feature>
<dbReference type="Proteomes" id="UP000241829">
    <property type="component" value="Chromosome"/>
</dbReference>
<dbReference type="PROSITE" id="PS00409">
    <property type="entry name" value="PROKAR_NTER_METHYL"/>
    <property type="match status" value="1"/>
</dbReference>
<feature type="region of interest" description="Disordered" evidence="10">
    <location>
        <begin position="142"/>
        <end position="162"/>
    </location>
</feature>
<evidence type="ECO:0000256" key="9">
    <source>
        <dbReference type="ARBA" id="ARBA00023136"/>
    </source>
</evidence>
<evidence type="ECO:0000313" key="13">
    <source>
        <dbReference type="EMBL" id="AVP58764.1"/>
    </source>
</evidence>
<dbReference type="InterPro" id="IPR013545">
    <property type="entry name" value="T2SS_protein-GspG_C"/>
</dbReference>
<keyword evidence="7 11" id="KW-0812">Transmembrane</keyword>
<evidence type="ECO:0000256" key="5">
    <source>
        <dbReference type="ARBA" id="ARBA00022481"/>
    </source>
</evidence>
<evidence type="ECO:0000256" key="7">
    <source>
        <dbReference type="ARBA" id="ARBA00022692"/>
    </source>
</evidence>
<dbReference type="NCBIfam" id="TIGR01710">
    <property type="entry name" value="typeII_sec_gspG"/>
    <property type="match status" value="1"/>
</dbReference>
<keyword evidence="5" id="KW-0488">Methylation</keyword>
<dbReference type="PRINTS" id="PR00813">
    <property type="entry name" value="BCTERIALGSPG"/>
</dbReference>
<dbReference type="NCBIfam" id="TIGR02532">
    <property type="entry name" value="IV_pilin_GFxxxE"/>
    <property type="match status" value="1"/>
</dbReference>
<comment type="similarity">
    <text evidence="2">Belongs to the GSP G family.</text>
</comment>
<evidence type="ECO:0000313" key="14">
    <source>
        <dbReference type="Proteomes" id="UP000241829"/>
    </source>
</evidence>
<accession>A0A2P1NNY1</accession>